<dbReference type="STRING" id="926569.ANT_21360"/>
<dbReference type="Proteomes" id="UP000008922">
    <property type="component" value="Chromosome"/>
</dbReference>
<sequence length="169" mass="19929">MKYCLDANVFIEPSKGWYAFDIAPAFWDALLEWRQKQILCSILPIYDEIVEHKEQNALVRWVKEHGKDFFLPLDEDAWIEFGNIADLVRRRYEDHIAEDFLDCSDPMVIAYARAHGLIVVTEEKWKNEDQKSNGKVGGKKIHIPNVCQLVEVQWISTVEMLRDLKFQFR</sequence>
<dbReference type="KEGG" id="atm:ANT_21360"/>
<name>E8MXT1_ANATU</name>
<dbReference type="HOGENOM" id="CLU_116293_0_1_0"/>
<dbReference type="EMBL" id="AP012029">
    <property type="protein sequence ID" value="BAJ64162.1"/>
    <property type="molecule type" value="Genomic_DNA"/>
</dbReference>
<gene>
    <name evidence="1" type="ordered locus">ANT_21360</name>
    <name evidence="2" type="ordered locus">ANT_24010</name>
</gene>
<dbReference type="InterPro" id="IPR029060">
    <property type="entry name" value="PIN-like_dom_sf"/>
</dbReference>
<dbReference type="InParanoid" id="E8MXT1"/>
<reference evidence="1 3" key="1">
    <citation type="submission" date="2010-12" db="EMBL/GenBank/DDBJ databases">
        <title>Whole genome sequence of Anaerolinea thermophila UNI-1.</title>
        <authorList>
            <person name="Narita-Yamada S."/>
            <person name="Kishi E."/>
            <person name="Watanabe Y."/>
            <person name="Takasaki K."/>
            <person name="Ankai A."/>
            <person name="Oguchi A."/>
            <person name="Fukui S."/>
            <person name="Takahashi M."/>
            <person name="Yashiro I."/>
            <person name="Hosoyama A."/>
            <person name="Sekiguchi Y."/>
            <person name="Hanada S."/>
            <person name="Fujita N."/>
        </authorList>
    </citation>
    <scope>NUCLEOTIDE SEQUENCE [LARGE SCALE GENOMIC DNA]</scope>
    <source>
        <strain evidence="3">DSM 14523 / JCM 11388 / NBRC 100420 / UNI-1</strain>
        <strain evidence="1">UNI-1</strain>
    </source>
</reference>
<dbReference type="OrthoDB" id="338425at2"/>
<evidence type="ECO:0008006" key="4">
    <source>
        <dbReference type="Google" id="ProtNLM"/>
    </source>
</evidence>
<keyword evidence="3" id="KW-1185">Reference proteome</keyword>
<dbReference type="SUPFAM" id="SSF88723">
    <property type="entry name" value="PIN domain-like"/>
    <property type="match status" value="1"/>
</dbReference>
<dbReference type="Gene3D" id="3.40.50.1010">
    <property type="entry name" value="5'-nuclease"/>
    <property type="match status" value="1"/>
</dbReference>
<dbReference type="Pfam" id="PF14367">
    <property type="entry name" value="DUF4411"/>
    <property type="match status" value="1"/>
</dbReference>
<dbReference type="EMBL" id="AP012029">
    <property type="protein sequence ID" value="BAJ64427.1"/>
    <property type="molecule type" value="Genomic_DNA"/>
</dbReference>
<accession>E8MXT1</accession>
<evidence type="ECO:0000313" key="1">
    <source>
        <dbReference type="EMBL" id="BAJ64162.1"/>
    </source>
</evidence>
<evidence type="ECO:0000313" key="2">
    <source>
        <dbReference type="EMBL" id="BAJ64427.1"/>
    </source>
</evidence>
<dbReference type="eggNOG" id="COG1487">
    <property type="taxonomic scope" value="Bacteria"/>
</dbReference>
<dbReference type="InterPro" id="IPR016541">
    <property type="entry name" value="UCP008505"/>
</dbReference>
<proteinExistence type="predicted"/>
<protein>
    <recommendedName>
        <fullName evidence="4">PIN domain-containing protein</fullName>
    </recommendedName>
</protein>
<evidence type="ECO:0000313" key="3">
    <source>
        <dbReference type="Proteomes" id="UP000008922"/>
    </source>
</evidence>
<organism evidence="1 3">
    <name type="scientific">Anaerolinea thermophila (strain DSM 14523 / JCM 11388 / NBRC 100420 / UNI-1)</name>
    <dbReference type="NCBI Taxonomy" id="926569"/>
    <lineage>
        <taxon>Bacteria</taxon>
        <taxon>Bacillati</taxon>
        <taxon>Chloroflexota</taxon>
        <taxon>Anaerolineae</taxon>
        <taxon>Anaerolineales</taxon>
        <taxon>Anaerolineaceae</taxon>
        <taxon>Anaerolinea</taxon>
    </lineage>
</organism>
<dbReference type="KEGG" id="atm:ANT_24010"/>
<dbReference type="AlphaFoldDB" id="E8MXT1"/>
<dbReference type="RefSeq" id="WP_013560532.1">
    <property type="nucleotide sequence ID" value="NC_014960.1"/>
</dbReference>